<keyword evidence="8" id="KW-1185">Reference proteome</keyword>
<evidence type="ECO:0000313" key="8">
    <source>
        <dbReference type="Proteomes" id="UP000030693"/>
    </source>
</evidence>
<dbReference type="Gene3D" id="3.40.640.10">
    <property type="entry name" value="Type I PLP-dependent aspartate aminotransferase-like (Major domain)"/>
    <property type="match status" value="1"/>
</dbReference>
<feature type="modified residue" description="N6-(pyridoxal phosphate)lysine" evidence="5">
    <location>
        <position position="328"/>
    </location>
</feature>
<dbReference type="GO" id="GO:0019752">
    <property type="term" value="P:carboxylic acid metabolic process"/>
    <property type="evidence" value="ECO:0007669"/>
    <property type="project" value="InterPro"/>
</dbReference>
<evidence type="ECO:0000256" key="6">
    <source>
        <dbReference type="RuleBase" id="RU000382"/>
    </source>
</evidence>
<dbReference type="AlphaFoldDB" id="A0A058ZFW3"/>
<evidence type="ECO:0000256" key="1">
    <source>
        <dbReference type="ARBA" id="ARBA00001933"/>
    </source>
</evidence>
<organism evidence="7">
    <name type="scientific">Fonticula alba</name>
    <name type="common">Slime mold</name>
    <dbReference type="NCBI Taxonomy" id="691883"/>
    <lineage>
        <taxon>Eukaryota</taxon>
        <taxon>Rotosphaerida</taxon>
        <taxon>Fonticulaceae</taxon>
        <taxon>Fonticula</taxon>
    </lineage>
</organism>
<dbReference type="InterPro" id="IPR015424">
    <property type="entry name" value="PyrdxlP-dep_Trfase"/>
</dbReference>
<dbReference type="eggNOG" id="KOG0628">
    <property type="taxonomic scope" value="Eukaryota"/>
</dbReference>
<dbReference type="Pfam" id="PF00282">
    <property type="entry name" value="Pyridoxal_deC"/>
    <property type="match status" value="2"/>
</dbReference>
<keyword evidence="3 5" id="KW-0663">Pyridoxal phosphate</keyword>
<reference evidence="7" key="1">
    <citation type="submission" date="2013-04" db="EMBL/GenBank/DDBJ databases">
        <title>The Genome Sequence of Fonticula alba ATCC 38817.</title>
        <authorList>
            <consortium name="The Broad Institute Genomics Platform"/>
            <person name="Russ C."/>
            <person name="Cuomo C."/>
            <person name="Burger G."/>
            <person name="Gray M.W."/>
            <person name="Holland P.W.H."/>
            <person name="King N."/>
            <person name="Lang F.B.F."/>
            <person name="Roger A.J."/>
            <person name="Ruiz-Trillo I."/>
            <person name="Brown M."/>
            <person name="Walker B."/>
            <person name="Young S."/>
            <person name="Zeng Q."/>
            <person name="Gargeya S."/>
            <person name="Fitzgerald M."/>
            <person name="Haas B."/>
            <person name="Abouelleil A."/>
            <person name="Allen A.W."/>
            <person name="Alvarado L."/>
            <person name="Arachchi H.M."/>
            <person name="Berlin A.M."/>
            <person name="Chapman S.B."/>
            <person name="Gainer-Dewar J."/>
            <person name="Goldberg J."/>
            <person name="Griggs A."/>
            <person name="Gujja S."/>
            <person name="Hansen M."/>
            <person name="Howarth C."/>
            <person name="Imamovic A."/>
            <person name="Ireland A."/>
            <person name="Larimer J."/>
            <person name="McCowan C."/>
            <person name="Murphy C."/>
            <person name="Pearson M."/>
            <person name="Poon T.W."/>
            <person name="Priest M."/>
            <person name="Roberts A."/>
            <person name="Saif S."/>
            <person name="Shea T."/>
            <person name="Sisk P."/>
            <person name="Sykes S."/>
            <person name="Wortman J."/>
            <person name="Nusbaum C."/>
            <person name="Birren B."/>
        </authorList>
    </citation>
    <scope>NUCLEOTIDE SEQUENCE [LARGE SCALE GENOMIC DNA]</scope>
    <source>
        <strain evidence="7">ATCC 38817</strain>
    </source>
</reference>
<dbReference type="GO" id="GO:0006520">
    <property type="term" value="P:amino acid metabolic process"/>
    <property type="evidence" value="ECO:0007669"/>
    <property type="project" value="InterPro"/>
</dbReference>
<comment type="similarity">
    <text evidence="6">Belongs to the group II decarboxylase family.</text>
</comment>
<evidence type="ECO:0000256" key="3">
    <source>
        <dbReference type="ARBA" id="ARBA00022898"/>
    </source>
</evidence>
<dbReference type="GeneID" id="20526480"/>
<dbReference type="PRINTS" id="PR00800">
    <property type="entry name" value="YHDCRBOXLASE"/>
</dbReference>
<proteinExistence type="inferred from homology"/>
<dbReference type="SUPFAM" id="SSF53383">
    <property type="entry name" value="PLP-dependent transferases"/>
    <property type="match status" value="1"/>
</dbReference>
<dbReference type="GO" id="GO:0005737">
    <property type="term" value="C:cytoplasm"/>
    <property type="evidence" value="ECO:0007669"/>
    <property type="project" value="TreeGrafter"/>
</dbReference>
<dbReference type="OrthoDB" id="639767at2759"/>
<dbReference type="PANTHER" id="PTHR11999">
    <property type="entry name" value="GROUP II PYRIDOXAL-5-PHOSPHATE DECARBOXYLASE"/>
    <property type="match status" value="1"/>
</dbReference>
<protein>
    <recommendedName>
        <fullName evidence="9">Aromatic-L-amino-acid decarboxylase</fullName>
    </recommendedName>
</protein>
<dbReference type="InterPro" id="IPR010977">
    <property type="entry name" value="Aromatic_deC"/>
</dbReference>
<keyword evidence="2" id="KW-0210">Decarboxylase</keyword>
<dbReference type="Proteomes" id="UP000030693">
    <property type="component" value="Unassembled WGS sequence"/>
</dbReference>
<name>A0A058ZFW3_FONAL</name>
<evidence type="ECO:0000256" key="5">
    <source>
        <dbReference type="PIRSR" id="PIRSR602129-50"/>
    </source>
</evidence>
<dbReference type="GO" id="GO:0030170">
    <property type="term" value="F:pyridoxal phosphate binding"/>
    <property type="evidence" value="ECO:0007669"/>
    <property type="project" value="InterPro"/>
</dbReference>
<gene>
    <name evidence="7" type="ORF">H696_01755</name>
</gene>
<dbReference type="EMBL" id="KB932202">
    <property type="protein sequence ID" value="KCV72362.1"/>
    <property type="molecule type" value="Genomic_DNA"/>
</dbReference>
<dbReference type="STRING" id="691883.A0A058ZFW3"/>
<evidence type="ECO:0000313" key="7">
    <source>
        <dbReference type="EMBL" id="KCV72362.1"/>
    </source>
</evidence>
<dbReference type="GO" id="GO:0016831">
    <property type="term" value="F:carboxy-lyase activity"/>
    <property type="evidence" value="ECO:0007669"/>
    <property type="project" value="UniProtKB-KW"/>
</dbReference>
<evidence type="ECO:0008006" key="9">
    <source>
        <dbReference type="Google" id="ProtNLM"/>
    </source>
</evidence>
<evidence type="ECO:0000256" key="2">
    <source>
        <dbReference type="ARBA" id="ARBA00022793"/>
    </source>
</evidence>
<dbReference type="InterPro" id="IPR015421">
    <property type="entry name" value="PyrdxlP-dep_Trfase_major"/>
</dbReference>
<dbReference type="RefSeq" id="XP_009493940.1">
    <property type="nucleotide sequence ID" value="XM_009495665.1"/>
</dbReference>
<sequence length="551" mass="60823">MNAEEFRKYGHQIVDYIADYYSNLERFDVLPDVEPGYLAPLLPASPPTTGEPFDQIFADFQKYIMPGVTHWQHPQFFAFFPGNSSFPAMLGDMLSGMISCVGFNWIASPACTELEPITLDWMAQIMGLAPKFLSESGVGGGVIQGSASEASLVAMIAARERKIRAILSSESLCAQHGIPPHTLEEINNLSEEQVQVLAAPLLSRMVCYTSVQAHSSIQKAAQVISMRIRLVDACEDTHRVSIAALIAQIETDLAEGLIPFYVCGTIGTTNTVAIDDIGGLADVAEKYGIWLHVDGAYAGSALACEEFRDGLQHAALARVQSLAINPHKWMLVNFDCTVFWVERKQDLLNALSIERHYYSAVKRTSPNHSQAPVSGRVEEYRNWQIPLGRRFRSLKLWFTMRAYGVEGLKQHIRRHVELARGLEEDLLAVRQTPAGLPVQLEMAPGRTLSVLNFRFVGQDDQFHLGVVNRLCYPNAQENQAARPAGKASTEDDRQDPIYIMTGRFNGQVTLRMSIGSPQTQKHHLDKVLARLLAAADALLPEAAAPAAAPRA</sequence>
<evidence type="ECO:0000256" key="4">
    <source>
        <dbReference type="ARBA" id="ARBA00023239"/>
    </source>
</evidence>
<dbReference type="OMA" id="NPGFNWS"/>
<keyword evidence="4 6" id="KW-0456">Lyase</keyword>
<dbReference type="PANTHER" id="PTHR11999:SF70">
    <property type="entry name" value="MIP05841P"/>
    <property type="match status" value="1"/>
</dbReference>
<comment type="cofactor">
    <cofactor evidence="1 5 6">
        <name>pyridoxal 5'-phosphate</name>
        <dbReference type="ChEBI" id="CHEBI:597326"/>
    </cofactor>
</comment>
<dbReference type="FunFam" id="1.20.1340.10:FF:000001">
    <property type="entry name" value="Histidine decarboxylase"/>
    <property type="match status" value="1"/>
</dbReference>
<accession>A0A058ZFW3</accession>
<dbReference type="InterPro" id="IPR002129">
    <property type="entry name" value="PyrdxlP-dep_de-COase"/>
</dbReference>
<dbReference type="Gene3D" id="1.20.1340.10">
    <property type="entry name" value="dopa decarboxylase, N-terminal domain"/>
    <property type="match status" value="1"/>
</dbReference>